<evidence type="ECO:0000313" key="2">
    <source>
        <dbReference type="EMBL" id="OAH13088.1"/>
    </source>
</evidence>
<proteinExistence type="predicted"/>
<accession>A0A177HSE6</accession>
<dbReference type="InterPro" id="IPR022128">
    <property type="entry name" value="FhaA_N"/>
</dbReference>
<dbReference type="Proteomes" id="UP000077381">
    <property type="component" value="Unassembled WGS sequence"/>
</dbReference>
<sequence>MLLKECDDHVAILGRGRILVPNSFILLLPEPSYSDLCGHSGQLEKYLANRVRRHAAEQHYSFVGRVTVELRPSSKTNAAKYQITSHVAPIRVHSTGYVVGHA</sequence>
<keyword evidence="3" id="KW-1185">Reference proteome</keyword>
<dbReference type="Gene3D" id="3.30.2320.60">
    <property type="entry name" value="FhaA, phosphopeptide-binding domain (DUF3662)"/>
    <property type="match status" value="1"/>
</dbReference>
<dbReference type="PATRIC" id="fig|1716141.3.peg.3924"/>
<evidence type="ECO:0000313" key="3">
    <source>
        <dbReference type="Proteomes" id="UP000077381"/>
    </source>
</evidence>
<protein>
    <recommendedName>
        <fullName evidence="1">FhaA N-terminal domain-containing protein</fullName>
    </recommendedName>
</protein>
<reference evidence="2 3" key="1">
    <citation type="submission" date="2015-12" db="EMBL/GenBank/DDBJ databases">
        <title>Genome sequence of Streptomyces sp. G25.</title>
        <authorList>
            <person name="Poehlein A."/>
            <person name="Roettig A."/>
            <person name="Hiessl S."/>
            <person name="Hauschild P."/>
            <person name="Schauer J."/>
            <person name="Madkour M.H."/>
            <person name="Al-Ansari A.M."/>
            <person name="Almakishah N.H."/>
            <person name="Steinbuechel A."/>
            <person name="Daniel R."/>
        </authorList>
    </citation>
    <scope>NUCLEOTIDE SEQUENCE [LARGE SCALE GENOMIC DNA]</scope>
    <source>
        <strain evidence="3">G25(2015)</strain>
    </source>
</reference>
<gene>
    <name evidence="2" type="ORF">STSP_37350</name>
</gene>
<dbReference type="EMBL" id="LOHS01000084">
    <property type="protein sequence ID" value="OAH13088.1"/>
    <property type="molecule type" value="Genomic_DNA"/>
</dbReference>
<evidence type="ECO:0000259" key="1">
    <source>
        <dbReference type="Pfam" id="PF12401"/>
    </source>
</evidence>
<dbReference type="AlphaFoldDB" id="A0A177HSE6"/>
<name>A0A177HSE6_9ACTN</name>
<feature type="domain" description="FhaA N-terminal" evidence="1">
    <location>
        <begin position="2"/>
        <end position="83"/>
    </location>
</feature>
<organism evidence="2 3">
    <name type="scientific">Streptomyces jeddahensis</name>
    <dbReference type="NCBI Taxonomy" id="1716141"/>
    <lineage>
        <taxon>Bacteria</taxon>
        <taxon>Bacillati</taxon>
        <taxon>Actinomycetota</taxon>
        <taxon>Actinomycetes</taxon>
        <taxon>Kitasatosporales</taxon>
        <taxon>Streptomycetaceae</taxon>
        <taxon>Streptomyces</taxon>
    </lineage>
</organism>
<comment type="caution">
    <text evidence="2">The sequence shown here is derived from an EMBL/GenBank/DDBJ whole genome shotgun (WGS) entry which is preliminary data.</text>
</comment>
<dbReference type="Pfam" id="PF12401">
    <property type="entry name" value="FhaA_N"/>
    <property type="match status" value="1"/>
</dbReference>
<dbReference type="InterPro" id="IPR042287">
    <property type="entry name" value="FhaA_N_sf"/>
</dbReference>
<dbReference type="STRING" id="1716141.STSP_37350"/>